<evidence type="ECO:0000259" key="6">
    <source>
        <dbReference type="PROSITE" id="PS50054"/>
    </source>
</evidence>
<evidence type="ECO:0000256" key="2">
    <source>
        <dbReference type="ARBA" id="ARBA00013064"/>
    </source>
</evidence>
<dbReference type="PROSITE" id="PS00383">
    <property type="entry name" value="TYR_PHOSPHATASE_1"/>
    <property type="match status" value="1"/>
</dbReference>
<feature type="region of interest" description="Disordered" evidence="5">
    <location>
        <begin position="570"/>
        <end position="599"/>
    </location>
</feature>
<dbReference type="PROSITE" id="PS50056">
    <property type="entry name" value="TYR_PHOSPHATASE_2"/>
    <property type="match status" value="1"/>
</dbReference>
<evidence type="ECO:0000256" key="5">
    <source>
        <dbReference type="SAM" id="MobiDB-lite"/>
    </source>
</evidence>
<dbReference type="GO" id="GO:0005737">
    <property type="term" value="C:cytoplasm"/>
    <property type="evidence" value="ECO:0007669"/>
    <property type="project" value="TreeGrafter"/>
</dbReference>
<dbReference type="GO" id="GO:0017017">
    <property type="term" value="F:MAP kinase tyrosine/serine/threonine phosphatase activity"/>
    <property type="evidence" value="ECO:0007669"/>
    <property type="project" value="TreeGrafter"/>
</dbReference>
<reference evidence="8 9" key="1">
    <citation type="journal article" date="2014" name="Mol. Plant">
        <title>Chromosome Scale Genome Assembly and Transcriptome Profiling of Nannochloropsis gaditana in Nitrogen Depletion.</title>
        <authorList>
            <person name="Corteggiani Carpinelli E."/>
            <person name="Telatin A."/>
            <person name="Vitulo N."/>
            <person name="Forcato C."/>
            <person name="D'Angelo M."/>
            <person name="Schiavon R."/>
            <person name="Vezzi A."/>
            <person name="Giacometti G.M."/>
            <person name="Morosinotto T."/>
            <person name="Valle G."/>
        </authorList>
    </citation>
    <scope>NUCLEOTIDE SEQUENCE [LARGE SCALE GENOMIC DNA]</scope>
    <source>
        <strain evidence="8 9">B-31</strain>
    </source>
</reference>
<keyword evidence="4" id="KW-0904">Protein phosphatase</keyword>
<feature type="domain" description="Tyrosine specific protein phosphatases" evidence="7">
    <location>
        <begin position="85"/>
        <end position="140"/>
    </location>
</feature>
<dbReference type="AlphaFoldDB" id="W7TWT2"/>
<dbReference type="PANTHER" id="PTHR10159:SF511">
    <property type="entry name" value="DUAL SPECIFICITY PROTEIN PHOSPHATASE 1"/>
    <property type="match status" value="1"/>
</dbReference>
<comment type="caution">
    <text evidence="8">The sequence shown here is derived from an EMBL/GenBank/DDBJ whole genome shotgun (WGS) entry which is preliminary data.</text>
</comment>
<dbReference type="InterPro" id="IPR016130">
    <property type="entry name" value="Tyr_Pase_AS"/>
</dbReference>
<proteinExistence type="inferred from homology"/>
<evidence type="ECO:0000256" key="4">
    <source>
        <dbReference type="ARBA" id="ARBA00022912"/>
    </source>
</evidence>
<name>W7TWT2_9STRA</name>
<dbReference type="PANTHER" id="PTHR10159">
    <property type="entry name" value="DUAL SPECIFICITY PROTEIN PHOSPHATASE"/>
    <property type="match status" value="1"/>
</dbReference>
<comment type="similarity">
    <text evidence="1">Belongs to the protein-tyrosine phosphatase family. Non-receptor class dual specificity subfamily.</text>
</comment>
<dbReference type="GO" id="GO:0043409">
    <property type="term" value="P:negative regulation of MAPK cascade"/>
    <property type="evidence" value="ECO:0007669"/>
    <property type="project" value="TreeGrafter"/>
</dbReference>
<dbReference type="Gene3D" id="3.90.190.10">
    <property type="entry name" value="Protein tyrosine phosphatase superfamily"/>
    <property type="match status" value="1"/>
</dbReference>
<sequence length="819" mass="91587">MLRASNKPPIFLESSLVQDDLPCKVIHGIYIGSVHSAFNSDALGKCEITHILNATSVPSVFPELFTYFNLSLHDNESANLLACLPAAFTFIETALEEGTGVLVHCSGGRSRSASLVIAYLMSKLKLTFEDAFARVRAARPVIQLNQGFEMQLQAYEDQACDVYRAHQQVLRIRLHSFAELRRQGSTRVSTKEADKQNVSYNQSATWETYSFHSPEQERQKDQRQPHPGQSADCEQSKRQQHQPYVKEVGMRKVWRERLVMSSTKGVPRHSPYPHRIHTVFGKRERRSRASPLRGFNADNSGSPSFHFVQRSGGTVTYRSDSKEEACEEDCNIRDFEDTGRIFFSKPILPVVGKSPEVATIRDPVNLQPALMPPSSFGETQKIPHLQAFERGLHCAACFTRLFKLGNVLITESSEGEDDQELQLTEGLRSLEAVEPDEPRNEKRCLFASVQKENKQKDKEKVEQRNDFEDWKAKEKVGMTEWEEMQGVHEESGEENDVATVDSAKNRVASLDDEKCFHFSHGCNDDSRRVEDLTHACTSNQSSVPPSSPHSDVSRSTSLTMAAAATVVAASFSRRKHPKRLPSPLPDVLRAESPHPPPAPSHHRFVMECGHNATYKMSPWLYSPVSSDIPTPLHALDKAEGLTMSPISSPCVDEAPESTPISPGSFSNLTRTQVPSQVWACMRILEGSKGMGERTLAIIQADELACRRFRTCQNRWILVEVLPWMHSIVNEAEKGILFCPVMHCRAEIGRWDWSERVPIGRSANKSDGDCREATGERVIDRSAKAPSNSTTLAHKHAVKSSQQLPFIGFDSSKIVIAATT</sequence>
<dbReference type="InterPro" id="IPR029021">
    <property type="entry name" value="Prot-tyrosine_phosphatase-like"/>
</dbReference>
<feature type="domain" description="Tyrosine-protein phosphatase" evidence="6">
    <location>
        <begin position="21"/>
        <end position="161"/>
    </location>
</feature>
<dbReference type="SUPFAM" id="SSF52799">
    <property type="entry name" value="(Phosphotyrosine protein) phosphatases II"/>
    <property type="match status" value="1"/>
</dbReference>
<feature type="compositionally biased region" description="Basic and acidic residues" evidence="5">
    <location>
        <begin position="214"/>
        <end position="224"/>
    </location>
</feature>
<gene>
    <name evidence="8" type="ORF">Naga_100013g25</name>
</gene>
<dbReference type="InterPro" id="IPR000387">
    <property type="entry name" value="Tyr_Pase_dom"/>
</dbReference>
<evidence type="ECO:0000313" key="8">
    <source>
        <dbReference type="EMBL" id="EWM30527.1"/>
    </source>
</evidence>
<dbReference type="CDD" id="cd14498">
    <property type="entry name" value="DSP"/>
    <property type="match status" value="1"/>
</dbReference>
<dbReference type="Proteomes" id="UP000019335">
    <property type="component" value="Chromosome 1"/>
</dbReference>
<feature type="region of interest" description="Disordered" evidence="5">
    <location>
        <begin position="211"/>
        <end position="242"/>
    </location>
</feature>
<dbReference type="GO" id="GO:0033550">
    <property type="term" value="F:MAP kinase tyrosine phosphatase activity"/>
    <property type="evidence" value="ECO:0007669"/>
    <property type="project" value="TreeGrafter"/>
</dbReference>
<evidence type="ECO:0000256" key="3">
    <source>
        <dbReference type="ARBA" id="ARBA00022801"/>
    </source>
</evidence>
<dbReference type="InterPro" id="IPR000340">
    <property type="entry name" value="Dual-sp_phosphatase_cat-dom"/>
</dbReference>
<dbReference type="Pfam" id="PF00782">
    <property type="entry name" value="DSPc"/>
    <property type="match status" value="1"/>
</dbReference>
<accession>W7TWT2</accession>
<dbReference type="EMBL" id="AZIL01000033">
    <property type="protein sequence ID" value="EWM30527.1"/>
    <property type="molecule type" value="Genomic_DNA"/>
</dbReference>
<dbReference type="PROSITE" id="PS50054">
    <property type="entry name" value="TYR_PHOSPHATASE_DUAL"/>
    <property type="match status" value="1"/>
</dbReference>
<dbReference type="InterPro" id="IPR020422">
    <property type="entry name" value="TYR_PHOSPHATASE_DUAL_dom"/>
</dbReference>
<evidence type="ECO:0000259" key="7">
    <source>
        <dbReference type="PROSITE" id="PS50056"/>
    </source>
</evidence>
<dbReference type="SMART" id="SM00195">
    <property type="entry name" value="DSPc"/>
    <property type="match status" value="1"/>
</dbReference>
<protein>
    <recommendedName>
        <fullName evidence="2">protein-tyrosine-phosphatase</fullName>
        <ecNumber evidence="2">3.1.3.48</ecNumber>
    </recommendedName>
</protein>
<evidence type="ECO:0000313" key="9">
    <source>
        <dbReference type="Proteomes" id="UP000019335"/>
    </source>
</evidence>
<keyword evidence="3" id="KW-0378">Hydrolase</keyword>
<dbReference type="OrthoDB" id="10252009at2759"/>
<keyword evidence="9" id="KW-1185">Reference proteome</keyword>
<dbReference type="GO" id="GO:0008330">
    <property type="term" value="F:protein tyrosine/threonine phosphatase activity"/>
    <property type="evidence" value="ECO:0007669"/>
    <property type="project" value="TreeGrafter"/>
</dbReference>
<organism evidence="8 9">
    <name type="scientific">Nannochloropsis gaditana</name>
    <dbReference type="NCBI Taxonomy" id="72520"/>
    <lineage>
        <taxon>Eukaryota</taxon>
        <taxon>Sar</taxon>
        <taxon>Stramenopiles</taxon>
        <taxon>Ochrophyta</taxon>
        <taxon>Eustigmatophyceae</taxon>
        <taxon>Eustigmatales</taxon>
        <taxon>Monodopsidaceae</taxon>
        <taxon>Nannochloropsis</taxon>
    </lineage>
</organism>
<evidence type="ECO:0000256" key="1">
    <source>
        <dbReference type="ARBA" id="ARBA00008601"/>
    </source>
</evidence>
<dbReference type="EC" id="3.1.3.48" evidence="2"/>